<feature type="compositionally biased region" description="Acidic residues" evidence="5">
    <location>
        <begin position="162"/>
        <end position="174"/>
    </location>
</feature>
<dbReference type="GO" id="GO:0008270">
    <property type="term" value="F:zinc ion binding"/>
    <property type="evidence" value="ECO:0007669"/>
    <property type="project" value="UniProtKB-KW"/>
</dbReference>
<evidence type="ECO:0000256" key="3">
    <source>
        <dbReference type="ARBA" id="ARBA00022833"/>
    </source>
</evidence>
<dbReference type="OrthoDB" id="10017393at2759"/>
<dbReference type="InterPro" id="IPR043136">
    <property type="entry name" value="B30.2/SPRY_sf"/>
</dbReference>
<feature type="compositionally biased region" description="Pro residues" evidence="5">
    <location>
        <begin position="103"/>
        <end position="113"/>
    </location>
</feature>
<feature type="region of interest" description="Disordered" evidence="5">
    <location>
        <begin position="36"/>
        <end position="67"/>
    </location>
</feature>
<evidence type="ECO:0000256" key="2">
    <source>
        <dbReference type="ARBA" id="ARBA00022771"/>
    </source>
</evidence>
<evidence type="ECO:0000259" key="6">
    <source>
        <dbReference type="PROSITE" id="PS50089"/>
    </source>
</evidence>
<dbReference type="PROSITE" id="PS50188">
    <property type="entry name" value="B302_SPRY"/>
    <property type="match status" value="1"/>
</dbReference>
<dbReference type="InterPro" id="IPR001841">
    <property type="entry name" value="Znf_RING"/>
</dbReference>
<dbReference type="SUPFAM" id="SSF49899">
    <property type="entry name" value="Concanavalin A-like lectins/glucanases"/>
    <property type="match status" value="1"/>
</dbReference>
<name>A0A0D2WLS5_CAPO3</name>
<evidence type="ECO:0000313" key="9">
    <source>
        <dbReference type="Proteomes" id="UP000008743"/>
    </source>
</evidence>
<sequence>MYSCFKFETCSAFSCSTSRVKLFYFCCFLVSMPNSSNPPATNPEPSPPQPAMNAAVNTSNSNNAAASAGAAAGAAATAAGQGEGASEEQRNAAMQFLQQQVPEPTPAPTPTPAPADCRLQRRSGRGGGDSGESGCCESASASAPAPAPAPAATTPYYNYYGEENDNGNSYEDEENARRQRRQEVLDSGDDAKQDHFQQLIFDSVDALLVLSDYADTYDAMDDLAFYAENSDEDWCEIVRQMVLSLDLSLPLSDSVIATLIDSFPSPGPSTVKRVSTMLCETADECCDQDNVLRNVAIAFGVLAEKFAGQATVLLLSDSALSTLECLLDKSEPAMLYAIVALDKFCQTAKAKAAIMESPLPNKLRQLETIMLDTPPTDALRLQIWHCLVWILDNTVLLPDREPSISRIKNLDSINVMLDKRNTMSFVKVSADGLEARNDACTFETVRSSFGVLHGKFEGFETALSACCVGSPQDAGFAWATCSHTGKWYLEVTLLSGGIMQIGWTGRDCEFDVEESGVGDNPQSFAFDGCRRVTWHRGEFINCPETMPTWKPNDVVGLMLDGDERQVIFWLNELEVGRYTLPPDFDMLLYPAASFMSCQQTRFNFGATPYKFPRAGYASLNDHGTLPHVEKIVPPKAVLLRDMRTQLSHVSDGEGELRCILCVDEPRSIRLLPCNHEGFCPDCAQQCDLCPLCRVKVVARQSSDEPAVTAPVVADASAVASGVVADANTAPVASTEANAAPAAVDAGAGNL</sequence>
<dbReference type="EMBL" id="KE346362">
    <property type="protein sequence ID" value="KJE91575.1"/>
    <property type="molecule type" value="Genomic_DNA"/>
</dbReference>
<evidence type="ECO:0000256" key="1">
    <source>
        <dbReference type="ARBA" id="ARBA00022723"/>
    </source>
</evidence>
<dbReference type="STRING" id="595528.A0A0D2WLS5"/>
<dbReference type="AlphaFoldDB" id="A0A0D2WLS5"/>
<dbReference type="InterPro" id="IPR001870">
    <property type="entry name" value="B30.2/SPRY"/>
</dbReference>
<dbReference type="SMART" id="SM00449">
    <property type="entry name" value="SPRY"/>
    <property type="match status" value="1"/>
</dbReference>
<feature type="compositionally biased region" description="Low complexity" evidence="5">
    <location>
        <begin position="132"/>
        <end position="161"/>
    </location>
</feature>
<dbReference type="Pfam" id="PF13920">
    <property type="entry name" value="zf-C3HC4_3"/>
    <property type="match status" value="1"/>
</dbReference>
<feature type="domain" description="B30.2/SPRY" evidence="7">
    <location>
        <begin position="395"/>
        <end position="609"/>
    </location>
</feature>
<dbReference type="eggNOG" id="KOG2242">
    <property type="taxonomic scope" value="Eukaryota"/>
</dbReference>
<dbReference type="Proteomes" id="UP000008743">
    <property type="component" value="Unassembled WGS sequence"/>
</dbReference>
<feature type="region of interest" description="Disordered" evidence="5">
    <location>
        <begin position="102"/>
        <end position="188"/>
    </location>
</feature>
<dbReference type="InterPro" id="IPR013083">
    <property type="entry name" value="Znf_RING/FYVE/PHD"/>
</dbReference>
<dbReference type="GO" id="GO:0051603">
    <property type="term" value="P:proteolysis involved in protein catabolic process"/>
    <property type="evidence" value="ECO:0007669"/>
    <property type="project" value="TreeGrafter"/>
</dbReference>
<evidence type="ECO:0000259" key="7">
    <source>
        <dbReference type="PROSITE" id="PS50188"/>
    </source>
</evidence>
<dbReference type="GO" id="GO:0005737">
    <property type="term" value="C:cytoplasm"/>
    <property type="evidence" value="ECO:0007669"/>
    <property type="project" value="TreeGrafter"/>
</dbReference>
<dbReference type="SUPFAM" id="SSF57850">
    <property type="entry name" value="RING/U-box"/>
    <property type="match status" value="1"/>
</dbReference>
<reference evidence="9" key="1">
    <citation type="submission" date="2011-02" db="EMBL/GenBank/DDBJ databases">
        <title>The Genome Sequence of Capsaspora owczarzaki ATCC 30864.</title>
        <authorList>
            <person name="Russ C."/>
            <person name="Cuomo C."/>
            <person name="Burger G."/>
            <person name="Gray M.W."/>
            <person name="Holland P.W.H."/>
            <person name="King N."/>
            <person name="Lang F.B.F."/>
            <person name="Roger A.J."/>
            <person name="Ruiz-Trillo I."/>
            <person name="Young S.K."/>
            <person name="Zeng Q."/>
            <person name="Gargeya S."/>
            <person name="Alvarado L."/>
            <person name="Berlin A."/>
            <person name="Chapman S.B."/>
            <person name="Chen Z."/>
            <person name="Freedman E."/>
            <person name="Gellesch M."/>
            <person name="Goldberg J."/>
            <person name="Griggs A."/>
            <person name="Gujja S."/>
            <person name="Heilman E."/>
            <person name="Heiman D."/>
            <person name="Howarth C."/>
            <person name="Mehta T."/>
            <person name="Neiman D."/>
            <person name="Pearson M."/>
            <person name="Roberts A."/>
            <person name="Saif S."/>
            <person name="Shea T."/>
            <person name="Shenoy N."/>
            <person name="Sisk P."/>
            <person name="Stolte C."/>
            <person name="Sykes S."/>
            <person name="White J."/>
            <person name="Yandava C."/>
            <person name="Haas B."/>
            <person name="Nusbaum C."/>
            <person name="Birren B."/>
        </authorList>
    </citation>
    <scope>NUCLEOTIDE SEQUENCE</scope>
    <source>
        <strain evidence="9">ATCC 30864</strain>
    </source>
</reference>
<dbReference type="InterPro" id="IPR013320">
    <property type="entry name" value="ConA-like_dom_sf"/>
</dbReference>
<feature type="compositionally biased region" description="Pro residues" evidence="5">
    <location>
        <begin position="40"/>
        <end position="50"/>
    </location>
</feature>
<dbReference type="Gene3D" id="2.60.120.920">
    <property type="match status" value="1"/>
</dbReference>
<feature type="compositionally biased region" description="Low complexity" evidence="5">
    <location>
        <begin position="51"/>
        <end position="67"/>
    </location>
</feature>
<keyword evidence="3" id="KW-0862">Zinc</keyword>
<accession>A0A0D2WLS5</accession>
<proteinExistence type="predicted"/>
<dbReference type="PANTHER" id="PTHR13363">
    <property type="entry name" value="RING FINGER AND SRY DOMAIN-CONTAINING"/>
    <property type="match status" value="1"/>
</dbReference>
<dbReference type="PROSITE" id="PS50089">
    <property type="entry name" value="ZF_RING_2"/>
    <property type="match status" value="1"/>
</dbReference>
<keyword evidence="2 4" id="KW-0863">Zinc-finger</keyword>
<evidence type="ECO:0000256" key="5">
    <source>
        <dbReference type="SAM" id="MobiDB-lite"/>
    </source>
</evidence>
<keyword evidence="9" id="KW-1185">Reference proteome</keyword>
<dbReference type="InterPro" id="IPR003877">
    <property type="entry name" value="SPRY_dom"/>
</dbReference>
<keyword evidence="1" id="KW-0479">Metal-binding</keyword>
<dbReference type="InParanoid" id="A0A0D2WLS5"/>
<dbReference type="Gene3D" id="3.30.40.10">
    <property type="entry name" value="Zinc/RING finger domain, C3HC4 (zinc finger)"/>
    <property type="match status" value="1"/>
</dbReference>
<protein>
    <submittedName>
        <fullName evidence="8">SPRY domain-containing protein</fullName>
    </submittedName>
</protein>
<dbReference type="GO" id="GO:0004842">
    <property type="term" value="F:ubiquitin-protein transferase activity"/>
    <property type="evidence" value="ECO:0007669"/>
    <property type="project" value="InterPro"/>
</dbReference>
<gene>
    <name evidence="8" type="ORF">CAOG_002700</name>
</gene>
<feature type="compositionally biased region" description="Basic and acidic residues" evidence="5">
    <location>
        <begin position="175"/>
        <end position="188"/>
    </location>
</feature>
<dbReference type="InterPro" id="IPR045129">
    <property type="entry name" value="RNF123/RKP/RSPRY1"/>
</dbReference>
<feature type="domain" description="RING-type" evidence="6">
    <location>
        <begin position="658"/>
        <end position="693"/>
    </location>
</feature>
<organism evidence="8 9">
    <name type="scientific">Capsaspora owczarzaki (strain ATCC 30864)</name>
    <dbReference type="NCBI Taxonomy" id="595528"/>
    <lineage>
        <taxon>Eukaryota</taxon>
        <taxon>Filasterea</taxon>
        <taxon>Capsaspora</taxon>
    </lineage>
</organism>
<evidence type="ECO:0000313" key="8">
    <source>
        <dbReference type="EMBL" id="KJE91575.1"/>
    </source>
</evidence>
<dbReference type="PANTHER" id="PTHR13363:SF6">
    <property type="entry name" value="RING FINGER AND SPRY DOMAIN-CONTAINING PROTEIN 1"/>
    <property type="match status" value="1"/>
</dbReference>
<evidence type="ECO:0000256" key="4">
    <source>
        <dbReference type="PROSITE-ProRule" id="PRU00175"/>
    </source>
</evidence>
<dbReference type="PhylomeDB" id="A0A0D2WLS5"/>
<dbReference type="Pfam" id="PF00622">
    <property type="entry name" value="SPRY"/>
    <property type="match status" value="1"/>
</dbReference>